<evidence type="ECO:0000313" key="2">
    <source>
        <dbReference type="WBParaSite" id="Pan_g16629.t2"/>
    </source>
</evidence>
<dbReference type="Proteomes" id="UP000492821">
    <property type="component" value="Unassembled WGS sequence"/>
</dbReference>
<sequence>MVPYSSVLMVSRYETRQMGKTAISWLITLPICVLFIVPTSQTIFADDVYKSIENPEAKAFGNRVCTNKECVKFAAMLIQDGNDKVAQFFPIFTMLTFLF</sequence>
<name>A0A7E4ZTJ6_PANRE</name>
<dbReference type="AlphaFoldDB" id="A0A7E4ZTJ6"/>
<reference evidence="1" key="1">
    <citation type="journal article" date="2013" name="Genetics">
        <title>The draft genome and transcriptome of Panagrellus redivivus are shaped by the harsh demands of a free-living lifestyle.</title>
        <authorList>
            <person name="Srinivasan J."/>
            <person name="Dillman A.R."/>
            <person name="Macchietto M.G."/>
            <person name="Heikkinen L."/>
            <person name="Lakso M."/>
            <person name="Fracchia K.M."/>
            <person name="Antoshechkin I."/>
            <person name="Mortazavi A."/>
            <person name="Wong G."/>
            <person name="Sternberg P.W."/>
        </authorList>
    </citation>
    <scope>NUCLEOTIDE SEQUENCE [LARGE SCALE GENOMIC DNA]</scope>
    <source>
        <strain evidence="1">MT8872</strain>
    </source>
</reference>
<dbReference type="WBParaSite" id="Pan_g16629.t2">
    <property type="protein sequence ID" value="Pan_g16629.t2"/>
    <property type="gene ID" value="Pan_g16629"/>
</dbReference>
<keyword evidence="1" id="KW-1185">Reference proteome</keyword>
<reference evidence="2" key="2">
    <citation type="submission" date="2020-10" db="UniProtKB">
        <authorList>
            <consortium name="WormBaseParasite"/>
        </authorList>
    </citation>
    <scope>IDENTIFICATION</scope>
</reference>
<protein>
    <submittedName>
        <fullName evidence="2">Neur_chan_memb domain-containing protein</fullName>
    </submittedName>
</protein>
<accession>A0A7E4ZTJ6</accession>
<evidence type="ECO:0000313" key="1">
    <source>
        <dbReference type="Proteomes" id="UP000492821"/>
    </source>
</evidence>
<proteinExistence type="predicted"/>
<organism evidence="1 2">
    <name type="scientific">Panagrellus redivivus</name>
    <name type="common">Microworm</name>
    <dbReference type="NCBI Taxonomy" id="6233"/>
    <lineage>
        <taxon>Eukaryota</taxon>
        <taxon>Metazoa</taxon>
        <taxon>Ecdysozoa</taxon>
        <taxon>Nematoda</taxon>
        <taxon>Chromadorea</taxon>
        <taxon>Rhabditida</taxon>
        <taxon>Tylenchina</taxon>
        <taxon>Panagrolaimomorpha</taxon>
        <taxon>Panagrolaimoidea</taxon>
        <taxon>Panagrolaimidae</taxon>
        <taxon>Panagrellus</taxon>
    </lineage>
</organism>